<evidence type="ECO:0000313" key="5">
    <source>
        <dbReference type="Proteomes" id="UP000572680"/>
    </source>
</evidence>
<dbReference type="GO" id="GO:0016747">
    <property type="term" value="F:acyltransferase activity, transferring groups other than amino-acyl groups"/>
    <property type="evidence" value="ECO:0007669"/>
    <property type="project" value="InterPro"/>
</dbReference>
<dbReference type="PROSITE" id="PS51186">
    <property type="entry name" value="GNAT"/>
    <property type="match status" value="1"/>
</dbReference>
<dbReference type="InterPro" id="IPR050832">
    <property type="entry name" value="Bact_Acetyltransf"/>
</dbReference>
<evidence type="ECO:0000313" key="4">
    <source>
        <dbReference type="EMBL" id="MBA8948734.1"/>
    </source>
</evidence>
<accession>A0A7W3QIS6</accession>
<keyword evidence="1 4" id="KW-0808">Transferase</keyword>
<evidence type="ECO:0000256" key="1">
    <source>
        <dbReference type="ARBA" id="ARBA00022679"/>
    </source>
</evidence>
<proteinExistence type="predicted"/>
<dbReference type="InterPro" id="IPR016181">
    <property type="entry name" value="Acyl_CoA_acyltransferase"/>
</dbReference>
<comment type="caution">
    <text evidence="4">The sequence shown here is derived from an EMBL/GenBank/DDBJ whole genome shotgun (WGS) entry which is preliminary data.</text>
</comment>
<dbReference type="Gene3D" id="3.40.630.30">
    <property type="match status" value="1"/>
</dbReference>
<organism evidence="4 5">
    <name type="scientific">Actinomadura namibiensis</name>
    <dbReference type="NCBI Taxonomy" id="182080"/>
    <lineage>
        <taxon>Bacteria</taxon>
        <taxon>Bacillati</taxon>
        <taxon>Actinomycetota</taxon>
        <taxon>Actinomycetes</taxon>
        <taxon>Streptosporangiales</taxon>
        <taxon>Thermomonosporaceae</taxon>
        <taxon>Actinomadura</taxon>
    </lineage>
</organism>
<dbReference type="Pfam" id="PF00583">
    <property type="entry name" value="Acetyltransf_1"/>
    <property type="match status" value="1"/>
</dbReference>
<evidence type="ECO:0000259" key="3">
    <source>
        <dbReference type="PROSITE" id="PS51186"/>
    </source>
</evidence>
<protein>
    <submittedName>
        <fullName evidence="4">GNAT superfamily N-acetyltransferase</fullName>
    </submittedName>
</protein>
<dbReference type="PANTHER" id="PTHR43877:SF1">
    <property type="entry name" value="ACETYLTRANSFERASE"/>
    <property type="match status" value="1"/>
</dbReference>
<dbReference type="PANTHER" id="PTHR43877">
    <property type="entry name" value="AMINOALKYLPHOSPHONATE N-ACETYLTRANSFERASE-RELATED-RELATED"/>
    <property type="match status" value="1"/>
</dbReference>
<reference evidence="4 5" key="1">
    <citation type="submission" date="2020-08" db="EMBL/GenBank/DDBJ databases">
        <title>Genomic Encyclopedia of Type Strains, Phase IV (KMG-IV): sequencing the most valuable type-strain genomes for metagenomic binning, comparative biology and taxonomic classification.</title>
        <authorList>
            <person name="Goeker M."/>
        </authorList>
    </citation>
    <scope>NUCLEOTIDE SEQUENCE [LARGE SCALE GENOMIC DNA]</scope>
    <source>
        <strain evidence="4 5">DSM 44197</strain>
    </source>
</reference>
<name>A0A7W3QIS6_ACTNM</name>
<dbReference type="AlphaFoldDB" id="A0A7W3QIS6"/>
<dbReference type="InterPro" id="IPR000182">
    <property type="entry name" value="GNAT_dom"/>
</dbReference>
<evidence type="ECO:0000256" key="2">
    <source>
        <dbReference type="ARBA" id="ARBA00023315"/>
    </source>
</evidence>
<dbReference type="EMBL" id="JACJIA010000001">
    <property type="protein sequence ID" value="MBA8948734.1"/>
    <property type="molecule type" value="Genomic_DNA"/>
</dbReference>
<dbReference type="RefSeq" id="WP_182841333.1">
    <property type="nucleotide sequence ID" value="NZ_BAAALP010000015.1"/>
</dbReference>
<gene>
    <name evidence="4" type="ORF">HNR61_000332</name>
</gene>
<keyword evidence="2" id="KW-0012">Acyltransferase</keyword>
<dbReference type="SUPFAM" id="SSF55729">
    <property type="entry name" value="Acyl-CoA N-acyltransferases (Nat)"/>
    <property type="match status" value="1"/>
</dbReference>
<dbReference type="Proteomes" id="UP000572680">
    <property type="component" value="Unassembled WGS sequence"/>
</dbReference>
<keyword evidence="5" id="KW-1185">Reference proteome</keyword>
<feature type="domain" description="N-acetyltransferase" evidence="3">
    <location>
        <begin position="3"/>
        <end position="168"/>
    </location>
</feature>
<sequence length="170" mass="18320">MDVEVRRAVPDDADAVARVHVTAWREAYRGVFPDAYLDGLDPRERAATWWGEMSDPARTVLVAVDGARVVGFASFGPPRDADPGGGDRAELYAIYLEPGRWGGGGGRALMREVLAGLAPGTRGLVLWVLEGNARAIRFYERHGFVPDGARAVVERGGRSAVQVRYVASVG</sequence>